<evidence type="ECO:0008006" key="4">
    <source>
        <dbReference type="Google" id="ProtNLM"/>
    </source>
</evidence>
<dbReference type="InterPro" id="IPR000758">
    <property type="entry name" value="Enterovir_OMP"/>
</dbReference>
<dbReference type="EMBL" id="JADEYP010000005">
    <property type="protein sequence ID" value="MCA5004335.1"/>
    <property type="molecule type" value="Genomic_DNA"/>
</dbReference>
<feature type="signal peptide" evidence="1">
    <location>
        <begin position="1"/>
        <end position="19"/>
    </location>
</feature>
<keyword evidence="3" id="KW-1185">Reference proteome</keyword>
<protein>
    <recommendedName>
        <fullName evidence="4">Outer membrane protein beta-barrel domain-containing protein</fullName>
    </recommendedName>
</protein>
<dbReference type="RefSeq" id="WP_225551663.1">
    <property type="nucleotide sequence ID" value="NZ_JADEYP010000005.1"/>
</dbReference>
<sequence>MKRILFCVLFLISFMGSNAQEVNSEISNFRKNDLLLDPITLIAGPIINVSYERLLSADHGIGISFIGGNGIDVTQISPFARMYFGSKYASGFFIEGFIPFTKSNDYNYETSQDIEVSTVGAGFGLGGKWFLKKNFLFELGGGVARRFGANGAEENVTGKWMIGVGYRF</sequence>
<keyword evidence="1" id="KW-0732">Signal</keyword>
<dbReference type="PROSITE" id="PS00695">
    <property type="entry name" value="ENT_VIR_OMP_2"/>
    <property type="match status" value="1"/>
</dbReference>
<evidence type="ECO:0000256" key="1">
    <source>
        <dbReference type="SAM" id="SignalP"/>
    </source>
</evidence>
<comment type="caution">
    <text evidence="2">The sequence shown here is derived from an EMBL/GenBank/DDBJ whole genome shotgun (WGS) entry which is preliminary data.</text>
</comment>
<proteinExistence type="predicted"/>
<feature type="chain" id="PRO_5046661520" description="Outer membrane protein beta-barrel domain-containing protein" evidence="1">
    <location>
        <begin position="20"/>
        <end position="168"/>
    </location>
</feature>
<accession>A0ABS7Z2E9</accession>
<organism evidence="2 3">
    <name type="scientific">Sphingobacterium bovistauri</name>
    <dbReference type="NCBI Taxonomy" id="2781959"/>
    <lineage>
        <taxon>Bacteria</taxon>
        <taxon>Pseudomonadati</taxon>
        <taxon>Bacteroidota</taxon>
        <taxon>Sphingobacteriia</taxon>
        <taxon>Sphingobacteriales</taxon>
        <taxon>Sphingobacteriaceae</taxon>
        <taxon>Sphingobacterium</taxon>
    </lineage>
</organism>
<reference evidence="2" key="1">
    <citation type="submission" date="2020-10" db="EMBL/GenBank/DDBJ databases">
        <authorList>
            <person name="Lu T."/>
            <person name="Wang Q."/>
            <person name="Han X."/>
        </authorList>
    </citation>
    <scope>NUCLEOTIDE SEQUENCE</scope>
    <source>
        <strain evidence="2">WQ 366</strain>
    </source>
</reference>
<evidence type="ECO:0000313" key="3">
    <source>
        <dbReference type="Proteomes" id="UP001165302"/>
    </source>
</evidence>
<name>A0ABS7Z2E9_9SPHI</name>
<gene>
    <name evidence="2" type="ORF">IPZ78_04080</name>
</gene>
<dbReference type="Proteomes" id="UP001165302">
    <property type="component" value="Unassembled WGS sequence"/>
</dbReference>
<evidence type="ECO:0000313" key="2">
    <source>
        <dbReference type="EMBL" id="MCA5004335.1"/>
    </source>
</evidence>